<name>E3CDQ8_STRPA</name>
<keyword evidence="1" id="KW-0812">Transmembrane</keyword>
<dbReference type="EMBL" id="AEKM01000008">
    <property type="protein sequence ID" value="EFQ55154.1"/>
    <property type="molecule type" value="Genomic_DNA"/>
</dbReference>
<feature type="transmembrane region" description="Helical" evidence="1">
    <location>
        <begin position="12"/>
        <end position="36"/>
    </location>
</feature>
<evidence type="ECO:0000313" key="2">
    <source>
        <dbReference type="EMBL" id="EFQ55154.1"/>
    </source>
</evidence>
<sequence length="52" mass="5798">MDKFHVIAPYLFPIMLILLGALVINVALIAIVVSFIKNRFEGDYPEGGRKHG</sequence>
<evidence type="ECO:0000313" key="3">
    <source>
        <dbReference type="Proteomes" id="UP000003812"/>
    </source>
</evidence>
<gene>
    <name evidence="2" type="ORF">HMPREF9626_0253</name>
</gene>
<keyword evidence="1" id="KW-1133">Transmembrane helix</keyword>
<comment type="caution">
    <text evidence="2">The sequence shown here is derived from an EMBL/GenBank/DDBJ whole genome shotgun (WGS) entry which is preliminary data.</text>
</comment>
<reference evidence="2 3" key="1">
    <citation type="submission" date="2010-10" db="EMBL/GenBank/DDBJ databases">
        <authorList>
            <person name="Durkin A.S."/>
            <person name="Madupu R."/>
            <person name="Torralba M."/>
            <person name="Gillis M."/>
            <person name="Methe B."/>
            <person name="Sutton G."/>
            <person name="Nelson K.E."/>
        </authorList>
    </citation>
    <scope>NUCLEOTIDE SEQUENCE [LARGE SCALE GENOMIC DNA]</scope>
    <source>
        <strain evidence="2 3">F0405</strain>
    </source>
</reference>
<accession>E3CDQ8</accession>
<evidence type="ECO:0008006" key="4">
    <source>
        <dbReference type="Google" id="ProtNLM"/>
    </source>
</evidence>
<dbReference type="AlphaFoldDB" id="E3CDQ8"/>
<evidence type="ECO:0000256" key="1">
    <source>
        <dbReference type="SAM" id="Phobius"/>
    </source>
</evidence>
<keyword evidence="1" id="KW-0472">Membrane</keyword>
<protein>
    <recommendedName>
        <fullName evidence="4">LrgA family protein</fullName>
    </recommendedName>
</protein>
<dbReference type="Proteomes" id="UP000003812">
    <property type="component" value="Unassembled WGS sequence"/>
</dbReference>
<organism evidence="2 3">
    <name type="scientific">Streptococcus parasanguinis F0405</name>
    <dbReference type="NCBI Taxonomy" id="905067"/>
    <lineage>
        <taxon>Bacteria</taxon>
        <taxon>Bacillati</taxon>
        <taxon>Bacillota</taxon>
        <taxon>Bacilli</taxon>
        <taxon>Lactobacillales</taxon>
        <taxon>Streptococcaceae</taxon>
        <taxon>Streptococcus</taxon>
    </lineage>
</organism>
<proteinExistence type="predicted"/>